<reference evidence="2" key="1">
    <citation type="submission" date="2022-07" db="EMBL/GenBank/DDBJ databases">
        <title>Phylogenomic reconstructions and comparative analyses of Kickxellomycotina fungi.</title>
        <authorList>
            <person name="Reynolds N.K."/>
            <person name="Stajich J.E."/>
            <person name="Barry K."/>
            <person name="Grigoriev I.V."/>
            <person name="Crous P."/>
            <person name="Smith M.E."/>
        </authorList>
    </citation>
    <scope>NUCLEOTIDE SEQUENCE</scope>
    <source>
        <strain evidence="2">RSA 1196</strain>
    </source>
</reference>
<dbReference type="AlphaFoldDB" id="A0A9W8E116"/>
<feature type="non-terminal residue" evidence="2">
    <location>
        <position position="190"/>
    </location>
</feature>
<accession>A0A9W8E116</accession>
<dbReference type="EMBL" id="JANBPY010002236">
    <property type="protein sequence ID" value="KAJ1955879.1"/>
    <property type="molecule type" value="Genomic_DNA"/>
</dbReference>
<evidence type="ECO:0000313" key="2">
    <source>
        <dbReference type="EMBL" id="KAJ1955879.1"/>
    </source>
</evidence>
<protein>
    <submittedName>
        <fullName evidence="2">Uncharacterized protein</fullName>
    </submittedName>
</protein>
<proteinExistence type="predicted"/>
<evidence type="ECO:0000313" key="3">
    <source>
        <dbReference type="Proteomes" id="UP001150925"/>
    </source>
</evidence>
<feature type="region of interest" description="Disordered" evidence="1">
    <location>
        <begin position="56"/>
        <end position="106"/>
    </location>
</feature>
<gene>
    <name evidence="2" type="ORF">IWQ62_005428</name>
</gene>
<comment type="caution">
    <text evidence="2">The sequence shown here is derived from an EMBL/GenBank/DDBJ whole genome shotgun (WGS) entry which is preliminary data.</text>
</comment>
<organism evidence="2 3">
    <name type="scientific">Dispira parvispora</name>
    <dbReference type="NCBI Taxonomy" id="1520584"/>
    <lineage>
        <taxon>Eukaryota</taxon>
        <taxon>Fungi</taxon>
        <taxon>Fungi incertae sedis</taxon>
        <taxon>Zoopagomycota</taxon>
        <taxon>Kickxellomycotina</taxon>
        <taxon>Dimargaritomycetes</taxon>
        <taxon>Dimargaritales</taxon>
        <taxon>Dimargaritaceae</taxon>
        <taxon>Dispira</taxon>
    </lineage>
</organism>
<keyword evidence="3" id="KW-1185">Reference proteome</keyword>
<evidence type="ECO:0000256" key="1">
    <source>
        <dbReference type="SAM" id="MobiDB-lite"/>
    </source>
</evidence>
<sequence length="190" mass="21001">QHKRPKYGNPDPTATTVSGSLSLTARLISIKSEALDTAVCYAILTLPQHVQKNLPTDYHQPDLHTGPSRAELHSFASSSQSPNPPLLASTSGSQPDITGGNIPDNSNAVKVEEQQIGKRTRLIYRTMTFPPFTNIDDFNQTVYGMDLPGTRLMPGEEFVGRKQYRNLLAQTHARLSKGNRYVSVDKRIKV</sequence>
<name>A0A9W8E116_9FUNG</name>
<feature type="non-terminal residue" evidence="2">
    <location>
        <position position="1"/>
    </location>
</feature>
<dbReference type="Proteomes" id="UP001150925">
    <property type="component" value="Unassembled WGS sequence"/>
</dbReference>